<organism evidence="2 3">
    <name type="scientific">Leptospira interrogans serovar Copenhageni str. LT2050</name>
    <dbReference type="NCBI Taxonomy" id="1001598"/>
    <lineage>
        <taxon>Bacteria</taxon>
        <taxon>Pseudomonadati</taxon>
        <taxon>Spirochaetota</taxon>
        <taxon>Spirochaetia</taxon>
        <taxon>Leptospirales</taxon>
        <taxon>Leptospiraceae</taxon>
        <taxon>Leptospira</taxon>
    </lineage>
</organism>
<gene>
    <name evidence="2" type="ORF">LEP1GSC150_2716</name>
</gene>
<dbReference type="Proteomes" id="UP000011778">
    <property type="component" value="Unassembled WGS sequence"/>
</dbReference>
<proteinExistence type="predicted"/>
<evidence type="ECO:0000313" key="3">
    <source>
        <dbReference type="Proteomes" id="UP000011778"/>
    </source>
</evidence>
<dbReference type="Gene3D" id="3.40.50.720">
    <property type="entry name" value="NAD(P)-binding Rossmann-like Domain"/>
    <property type="match status" value="1"/>
</dbReference>
<protein>
    <submittedName>
        <fullName evidence="2">NAD dependent epimerase/dehydratase domain protein</fullName>
    </submittedName>
</protein>
<dbReference type="AlphaFoldDB" id="M3IIB2"/>
<dbReference type="Gene3D" id="3.90.25.10">
    <property type="entry name" value="UDP-galactose 4-epimerase, domain 1"/>
    <property type="match status" value="1"/>
</dbReference>
<accession>M3IIB2</accession>
<comment type="caution">
    <text evidence="2">The sequence shown here is derived from an EMBL/GenBank/DDBJ whole genome shotgun (WGS) entry which is preliminary data.</text>
</comment>
<name>M3IIB2_LEPIT</name>
<dbReference type="EMBL" id="AFMD02000363">
    <property type="protein sequence ID" value="EMG21008.1"/>
    <property type="molecule type" value="Genomic_DNA"/>
</dbReference>
<dbReference type="InterPro" id="IPR001509">
    <property type="entry name" value="Epimerase_deHydtase"/>
</dbReference>
<dbReference type="SUPFAM" id="SSF51735">
    <property type="entry name" value="NAD(P)-binding Rossmann-fold domains"/>
    <property type="match status" value="1"/>
</dbReference>
<dbReference type="InterPro" id="IPR036291">
    <property type="entry name" value="NAD(P)-bd_dom_sf"/>
</dbReference>
<dbReference type="Pfam" id="PF01370">
    <property type="entry name" value="Epimerase"/>
    <property type="match status" value="1"/>
</dbReference>
<reference evidence="2 3" key="1">
    <citation type="submission" date="2013-02" db="EMBL/GenBank/DDBJ databases">
        <authorList>
            <person name="Harkins D.M."/>
            <person name="Durkin A.S."/>
            <person name="Brinkac L.M."/>
            <person name="Haft D.H."/>
            <person name="Selengut J.D."/>
            <person name="Sanka R."/>
            <person name="DePew J."/>
            <person name="Purushe J."/>
            <person name="Tulsiani S.M."/>
            <person name="Graham G.C."/>
            <person name="Burns M.-A."/>
            <person name="Dohnt M.F."/>
            <person name="Smythe L.D."/>
            <person name="McKay D.B."/>
            <person name="Craig S.B."/>
            <person name="Vinetz J.M."/>
            <person name="Sutton G.G."/>
            <person name="Nierman W.C."/>
            <person name="Fouts D.E."/>
        </authorList>
    </citation>
    <scope>NUCLEOTIDE SEQUENCE [LARGE SCALE GENOMIC DNA]</scope>
    <source>
        <strain evidence="2 3">LT2050</strain>
    </source>
</reference>
<evidence type="ECO:0000259" key="1">
    <source>
        <dbReference type="Pfam" id="PF01370"/>
    </source>
</evidence>
<sequence length="141" mass="15923">MTNLAYHKREISVFGGAQLRPNIHIDDMVDAYLVLLRAPKEEVAGEIFNAGYLNFTVSEIANMVKEVVGEDVKLVTTPTNDNRSYHISSDKIFNKLGFRANRSIKLAAEDLKKAFDSGLLPNSLTDEKYFNIKRMQSISLR</sequence>
<evidence type="ECO:0000313" key="2">
    <source>
        <dbReference type="EMBL" id="EMG21008.1"/>
    </source>
</evidence>
<feature type="domain" description="NAD-dependent epimerase/dehydratase" evidence="1">
    <location>
        <begin position="5"/>
        <end position="51"/>
    </location>
</feature>